<dbReference type="STRING" id="4829.A0A168SG18"/>
<dbReference type="PROSITE" id="PS50297">
    <property type="entry name" value="ANK_REP_REGION"/>
    <property type="match status" value="1"/>
</dbReference>
<evidence type="ECO:0000313" key="7">
    <source>
        <dbReference type="Proteomes" id="UP000078561"/>
    </source>
</evidence>
<dbReference type="OrthoDB" id="426293at2759"/>
<sequence>MPPSASALLSYNSVVDANTTCHDTTDPSSITPRSAKEIILEMVDSIERNDLKQLIKVEFERFFANNERLLKMLQSRSQTLEQEHGEYKSLAHDYQQRYEKAVREMQFYRQKYEHVLETSDQYQQHQKQKQQEQLIRSFSIDSRSSGEGTDQPPATHQRSANHHKPSNSQVQSYPLTPTSPQSSSIIASDMSLFGTGDLLSDFSCTSSMRHKSTSSPSRSSSVSTNTQFSIFPQWNLGSTQLSEKQHNGPSFFDGVSTSLSRIRQNSTATSVHSSTTENSTLTSSSTTSSDNKSSQKKQSWQLLQANPSTGNSVSLAATVSAPPMGSLKKEGVVPSLSSTGHSVSMVDSVQMTPVRSSTATNGYTGASLIQQRRVDPLIFGGSDGLWDTISKSKGSDVMVEKMISNFLRRGGSPNTAKQSATTNAVKYGFGIIHALIVTKASGSLDLLLQQGANPNAYSLGQVEDDKVTPCYLAASVGWQAGLQKLVQAGGDLMMARGGGAAFFSWLGASVLHYACASGHTDLVSFLVKSCKLPVDQEDHRGELPLHWAARHGRLEVVTLLVERCGCNRNAYVPRKVGTPLDLARAGGHRRLVDYLKGSGALSSKKMEKKREEEKSKDVPVHMQSILAMNGLFAADDNDY</sequence>
<dbReference type="InterPro" id="IPR036770">
    <property type="entry name" value="Ankyrin_rpt-contain_sf"/>
</dbReference>
<reference evidence="6" key="1">
    <citation type="submission" date="2016-04" db="EMBL/GenBank/DDBJ databases">
        <authorList>
            <person name="Evans L.H."/>
            <person name="Alamgir A."/>
            <person name="Owens N."/>
            <person name="Weber N.D."/>
            <person name="Virtaneva K."/>
            <person name="Barbian K."/>
            <person name="Babar A."/>
            <person name="Rosenke K."/>
        </authorList>
    </citation>
    <scope>NUCLEOTIDE SEQUENCE [LARGE SCALE GENOMIC DNA]</scope>
    <source>
        <strain evidence="6">CBS 101.48</strain>
    </source>
</reference>
<feature type="region of interest" description="Disordered" evidence="5">
    <location>
        <begin position="142"/>
        <end position="183"/>
    </location>
</feature>
<keyword evidence="7" id="KW-1185">Reference proteome</keyword>
<feature type="compositionally biased region" description="Polar residues" evidence="5">
    <location>
        <begin position="142"/>
        <end position="158"/>
    </location>
</feature>
<feature type="compositionally biased region" description="Low complexity" evidence="5">
    <location>
        <begin position="273"/>
        <end position="299"/>
    </location>
</feature>
<feature type="region of interest" description="Disordered" evidence="5">
    <location>
        <begin position="205"/>
        <end position="224"/>
    </location>
</feature>
<dbReference type="SMART" id="SM00248">
    <property type="entry name" value="ANK"/>
    <property type="match status" value="4"/>
</dbReference>
<dbReference type="InterPro" id="IPR051070">
    <property type="entry name" value="NF-kappa-B_inhibitor"/>
</dbReference>
<evidence type="ECO:0000313" key="6">
    <source>
        <dbReference type="EMBL" id="SAM08380.1"/>
    </source>
</evidence>
<evidence type="ECO:0000256" key="1">
    <source>
        <dbReference type="ARBA" id="ARBA00022737"/>
    </source>
</evidence>
<evidence type="ECO:0000256" key="4">
    <source>
        <dbReference type="SAM" id="Coils"/>
    </source>
</evidence>
<keyword evidence="1" id="KW-0677">Repeat</keyword>
<protein>
    <submittedName>
        <fullName evidence="6">Uncharacterized protein</fullName>
    </submittedName>
</protein>
<name>A0A168SG18_ABSGL</name>
<dbReference type="Proteomes" id="UP000078561">
    <property type="component" value="Unassembled WGS sequence"/>
</dbReference>
<dbReference type="AlphaFoldDB" id="A0A168SG18"/>
<dbReference type="InParanoid" id="A0A168SG18"/>
<feature type="region of interest" description="Disordered" evidence="5">
    <location>
        <begin position="263"/>
        <end position="301"/>
    </location>
</feature>
<organism evidence="6">
    <name type="scientific">Absidia glauca</name>
    <name type="common">Pin mould</name>
    <dbReference type="NCBI Taxonomy" id="4829"/>
    <lineage>
        <taxon>Eukaryota</taxon>
        <taxon>Fungi</taxon>
        <taxon>Fungi incertae sedis</taxon>
        <taxon>Mucoromycota</taxon>
        <taxon>Mucoromycotina</taxon>
        <taxon>Mucoromycetes</taxon>
        <taxon>Mucorales</taxon>
        <taxon>Cunninghamellaceae</taxon>
        <taxon>Absidia</taxon>
    </lineage>
</organism>
<feature type="compositionally biased region" description="Polar residues" evidence="5">
    <location>
        <begin position="263"/>
        <end position="272"/>
    </location>
</feature>
<accession>A0A168SG18</accession>
<gene>
    <name evidence="6" type="primary">ABSGL_14043.1 scaffold 14385</name>
</gene>
<keyword evidence="2 3" id="KW-0040">ANK repeat</keyword>
<proteinExistence type="predicted"/>
<evidence type="ECO:0000256" key="3">
    <source>
        <dbReference type="PROSITE-ProRule" id="PRU00023"/>
    </source>
</evidence>
<feature type="repeat" description="ANK" evidence="3">
    <location>
        <begin position="540"/>
        <end position="563"/>
    </location>
</feature>
<evidence type="ECO:0000256" key="2">
    <source>
        <dbReference type="ARBA" id="ARBA00023043"/>
    </source>
</evidence>
<dbReference type="PROSITE" id="PS50088">
    <property type="entry name" value="ANK_REPEAT"/>
    <property type="match status" value="1"/>
</dbReference>
<dbReference type="Gene3D" id="1.25.40.20">
    <property type="entry name" value="Ankyrin repeat-containing domain"/>
    <property type="match status" value="1"/>
</dbReference>
<dbReference type="PANTHER" id="PTHR46680">
    <property type="entry name" value="NF-KAPPA-B INHIBITOR ALPHA"/>
    <property type="match status" value="1"/>
</dbReference>
<evidence type="ECO:0000256" key="5">
    <source>
        <dbReference type="SAM" id="MobiDB-lite"/>
    </source>
</evidence>
<dbReference type="Pfam" id="PF12796">
    <property type="entry name" value="Ank_2"/>
    <property type="match status" value="1"/>
</dbReference>
<feature type="coiled-coil region" evidence="4">
    <location>
        <begin position="63"/>
        <end position="111"/>
    </location>
</feature>
<dbReference type="SUPFAM" id="SSF48403">
    <property type="entry name" value="Ankyrin repeat"/>
    <property type="match status" value="1"/>
</dbReference>
<dbReference type="InterPro" id="IPR002110">
    <property type="entry name" value="Ankyrin_rpt"/>
</dbReference>
<dbReference type="EMBL" id="LT554895">
    <property type="protein sequence ID" value="SAM08380.1"/>
    <property type="molecule type" value="Genomic_DNA"/>
</dbReference>
<keyword evidence="4" id="KW-0175">Coiled coil</keyword>
<feature type="compositionally biased region" description="Polar residues" evidence="5">
    <location>
        <begin position="166"/>
        <end position="183"/>
    </location>
</feature>
<dbReference type="PANTHER" id="PTHR46680:SF3">
    <property type="entry name" value="NF-KAPPA-B INHIBITOR CACTUS"/>
    <property type="match status" value="1"/>
</dbReference>